<evidence type="ECO:0000313" key="10">
    <source>
        <dbReference type="EMBL" id="KAL0381157.1"/>
    </source>
</evidence>
<comment type="function">
    <text evidence="8">CIPK serine-threonine protein kinases interact with CBL proteins. Binding of a CBL protein to the regulatory NAF domain of CIPK protein lead to the activation of the kinase in a calcium-dependent manner.</text>
</comment>
<comment type="cofactor">
    <cofactor evidence="1">
        <name>Mn(2+)</name>
        <dbReference type="ChEBI" id="CHEBI:29035"/>
    </cofactor>
</comment>
<protein>
    <submittedName>
        <fullName evidence="10">CBL-interacting serine/threonine-protein kinase</fullName>
    </submittedName>
</protein>
<keyword evidence="5" id="KW-0547">Nucleotide-binding</keyword>
<evidence type="ECO:0000256" key="7">
    <source>
        <dbReference type="ARBA" id="ARBA00022840"/>
    </source>
</evidence>
<dbReference type="SUPFAM" id="SSF56112">
    <property type="entry name" value="Protein kinase-like (PK-like)"/>
    <property type="match status" value="1"/>
</dbReference>
<dbReference type="SMART" id="SM00220">
    <property type="entry name" value="S_TKc"/>
    <property type="match status" value="1"/>
</dbReference>
<dbReference type="InterPro" id="IPR011009">
    <property type="entry name" value="Kinase-like_dom_sf"/>
</dbReference>
<dbReference type="GO" id="GO:0005524">
    <property type="term" value="F:ATP binding"/>
    <property type="evidence" value="ECO:0007669"/>
    <property type="project" value="UniProtKB-KW"/>
</dbReference>
<comment type="similarity">
    <text evidence="2">Belongs to the protein kinase superfamily. CAMK Ser/Thr protein kinase family. SNF1 subfamily.</text>
</comment>
<evidence type="ECO:0000256" key="2">
    <source>
        <dbReference type="ARBA" id="ARBA00006234"/>
    </source>
</evidence>
<dbReference type="PANTHER" id="PTHR43895:SF65">
    <property type="entry name" value="CBL-INTERACTING PROTEIN KINASE 21"/>
    <property type="match status" value="1"/>
</dbReference>
<name>A0AAW2RM21_9LAMI</name>
<keyword evidence="7" id="KW-0067">ATP-binding</keyword>
<dbReference type="AlphaFoldDB" id="A0AAW2RM21"/>
<dbReference type="PANTHER" id="PTHR43895">
    <property type="entry name" value="CALCIUM/CALMODULIN-DEPENDENT PROTEIN KINASE KINASE-RELATED"/>
    <property type="match status" value="1"/>
</dbReference>
<dbReference type="Pfam" id="PF00069">
    <property type="entry name" value="Pkinase"/>
    <property type="match status" value="1"/>
</dbReference>
<dbReference type="Pfam" id="PF03822">
    <property type="entry name" value="NAF"/>
    <property type="match status" value="1"/>
</dbReference>
<dbReference type="EMBL" id="JACGWK010000001">
    <property type="protein sequence ID" value="KAL0381157.1"/>
    <property type="molecule type" value="Genomic_DNA"/>
</dbReference>
<dbReference type="PROSITE" id="PS50011">
    <property type="entry name" value="PROTEIN_KINASE_DOM"/>
    <property type="match status" value="1"/>
</dbReference>
<sequence>MSLQLENVLIDASGNIKITDFGLSALPRHLRDDGLLHTTCRSPNYVAPEILSNKGYDGASSDTWSCGVILYVILTGYLPFDDRNLAVLHQKIFKGEAQIPKWLSPGAKNLIKRILDPNPHTRITIGEIKENDWFKQDYTPLDPMEEEEEEEEVNACNDDEVSSINETLIGMSSCLDLSGFFEKEDVSEREIRFTAHHSPKELLDRIENTVMQMVSHVQKKIGKLKVVQERKGQKESPRMSRSCCRSF</sequence>
<evidence type="ECO:0000256" key="6">
    <source>
        <dbReference type="ARBA" id="ARBA00022777"/>
    </source>
</evidence>
<dbReference type="FunFam" id="1.10.510.10:FF:000571">
    <property type="entry name" value="Maternal embryonic leucine zipper kinase"/>
    <property type="match status" value="1"/>
</dbReference>
<keyword evidence="4" id="KW-0808">Transferase</keyword>
<dbReference type="InterPro" id="IPR000719">
    <property type="entry name" value="Prot_kinase_dom"/>
</dbReference>
<organism evidence="10">
    <name type="scientific">Sesamum angustifolium</name>
    <dbReference type="NCBI Taxonomy" id="2727405"/>
    <lineage>
        <taxon>Eukaryota</taxon>
        <taxon>Viridiplantae</taxon>
        <taxon>Streptophyta</taxon>
        <taxon>Embryophyta</taxon>
        <taxon>Tracheophyta</taxon>
        <taxon>Spermatophyta</taxon>
        <taxon>Magnoliopsida</taxon>
        <taxon>eudicotyledons</taxon>
        <taxon>Gunneridae</taxon>
        <taxon>Pentapetalae</taxon>
        <taxon>asterids</taxon>
        <taxon>lamiids</taxon>
        <taxon>Lamiales</taxon>
        <taxon>Pedaliaceae</taxon>
        <taxon>Sesamum</taxon>
    </lineage>
</organism>
<reference evidence="10" key="2">
    <citation type="journal article" date="2024" name="Plant">
        <title>Genomic evolution and insights into agronomic trait innovations of Sesamum species.</title>
        <authorList>
            <person name="Miao H."/>
            <person name="Wang L."/>
            <person name="Qu L."/>
            <person name="Liu H."/>
            <person name="Sun Y."/>
            <person name="Le M."/>
            <person name="Wang Q."/>
            <person name="Wei S."/>
            <person name="Zheng Y."/>
            <person name="Lin W."/>
            <person name="Duan Y."/>
            <person name="Cao H."/>
            <person name="Xiong S."/>
            <person name="Wang X."/>
            <person name="Wei L."/>
            <person name="Li C."/>
            <person name="Ma Q."/>
            <person name="Ju M."/>
            <person name="Zhao R."/>
            <person name="Li G."/>
            <person name="Mu C."/>
            <person name="Tian Q."/>
            <person name="Mei H."/>
            <person name="Zhang T."/>
            <person name="Gao T."/>
            <person name="Zhang H."/>
        </authorList>
    </citation>
    <scope>NUCLEOTIDE SEQUENCE</scope>
    <source>
        <strain evidence="10">G01</strain>
    </source>
</reference>
<feature type="domain" description="Protein kinase" evidence="9">
    <location>
        <begin position="1"/>
        <end position="134"/>
    </location>
</feature>
<accession>A0AAW2RM21</accession>
<reference evidence="10" key="1">
    <citation type="submission" date="2020-06" db="EMBL/GenBank/DDBJ databases">
        <authorList>
            <person name="Li T."/>
            <person name="Hu X."/>
            <person name="Zhang T."/>
            <person name="Song X."/>
            <person name="Zhang H."/>
            <person name="Dai N."/>
            <person name="Sheng W."/>
            <person name="Hou X."/>
            <person name="Wei L."/>
        </authorList>
    </citation>
    <scope>NUCLEOTIDE SEQUENCE</scope>
    <source>
        <strain evidence="10">G01</strain>
        <tissue evidence="10">Leaf</tissue>
    </source>
</reference>
<evidence type="ECO:0000256" key="4">
    <source>
        <dbReference type="ARBA" id="ARBA00022679"/>
    </source>
</evidence>
<evidence type="ECO:0000256" key="3">
    <source>
        <dbReference type="ARBA" id="ARBA00022527"/>
    </source>
</evidence>
<evidence type="ECO:0000256" key="1">
    <source>
        <dbReference type="ARBA" id="ARBA00001936"/>
    </source>
</evidence>
<evidence type="ECO:0000259" key="9">
    <source>
        <dbReference type="PROSITE" id="PS50011"/>
    </source>
</evidence>
<keyword evidence="6 10" id="KW-0418">Kinase</keyword>
<dbReference type="Gene3D" id="1.10.510.10">
    <property type="entry name" value="Transferase(Phosphotransferase) domain 1"/>
    <property type="match status" value="1"/>
</dbReference>
<dbReference type="GO" id="GO:0007165">
    <property type="term" value="P:signal transduction"/>
    <property type="evidence" value="ECO:0007669"/>
    <property type="project" value="InterPro"/>
</dbReference>
<comment type="caution">
    <text evidence="10">The sequence shown here is derived from an EMBL/GenBank/DDBJ whole genome shotgun (WGS) entry which is preliminary data.</text>
</comment>
<dbReference type="InterPro" id="IPR004041">
    <property type="entry name" value="NAF_dom"/>
</dbReference>
<keyword evidence="3" id="KW-0723">Serine/threonine-protein kinase</keyword>
<gene>
    <name evidence="10" type="ORF">Sangu_0180000</name>
</gene>
<evidence type="ECO:0000256" key="5">
    <source>
        <dbReference type="ARBA" id="ARBA00022741"/>
    </source>
</evidence>
<dbReference type="GO" id="GO:0004674">
    <property type="term" value="F:protein serine/threonine kinase activity"/>
    <property type="evidence" value="ECO:0007669"/>
    <property type="project" value="UniProtKB-KW"/>
</dbReference>
<proteinExistence type="inferred from homology"/>
<dbReference type="Gene3D" id="3.30.310.80">
    <property type="entry name" value="Kinase associated domain 1, KA1"/>
    <property type="match status" value="1"/>
</dbReference>
<evidence type="ECO:0000256" key="8">
    <source>
        <dbReference type="ARBA" id="ARBA00058225"/>
    </source>
</evidence>